<protein>
    <submittedName>
        <fullName evidence="1">Uncharacterized protein</fullName>
    </submittedName>
</protein>
<dbReference type="Proteomes" id="UP001396334">
    <property type="component" value="Unassembled WGS sequence"/>
</dbReference>
<evidence type="ECO:0000313" key="2">
    <source>
        <dbReference type="Proteomes" id="UP001396334"/>
    </source>
</evidence>
<accession>A0ABR2R8T9</accession>
<proteinExistence type="predicted"/>
<keyword evidence="2" id="KW-1185">Reference proteome</keyword>
<evidence type="ECO:0000313" key="1">
    <source>
        <dbReference type="EMBL" id="KAK9009360.1"/>
    </source>
</evidence>
<reference evidence="1 2" key="1">
    <citation type="journal article" date="2024" name="G3 (Bethesda)">
        <title>Genome assembly of Hibiscus sabdariffa L. provides insights into metabolisms of medicinal natural products.</title>
        <authorList>
            <person name="Kim T."/>
        </authorList>
    </citation>
    <scope>NUCLEOTIDE SEQUENCE [LARGE SCALE GENOMIC DNA]</scope>
    <source>
        <strain evidence="1">TK-2024</strain>
        <tissue evidence="1">Old leaves</tissue>
    </source>
</reference>
<name>A0ABR2R8T9_9ROSI</name>
<dbReference type="EMBL" id="JBBPBN010000024">
    <property type="protein sequence ID" value="KAK9009360.1"/>
    <property type="molecule type" value="Genomic_DNA"/>
</dbReference>
<gene>
    <name evidence="1" type="ORF">V6N11_035900</name>
</gene>
<comment type="caution">
    <text evidence="1">The sequence shown here is derived from an EMBL/GenBank/DDBJ whole genome shotgun (WGS) entry which is preliminary data.</text>
</comment>
<sequence>MADVKYYVLRTSFQTVQYNPPSLQEDCMLSSLQKELEEDFNVVFNDKCIGVGMSVGEMDILWVDALNGAFPSGEIECRVGRNEGCLSYD</sequence>
<organism evidence="1 2">
    <name type="scientific">Hibiscus sabdariffa</name>
    <name type="common">roselle</name>
    <dbReference type="NCBI Taxonomy" id="183260"/>
    <lineage>
        <taxon>Eukaryota</taxon>
        <taxon>Viridiplantae</taxon>
        <taxon>Streptophyta</taxon>
        <taxon>Embryophyta</taxon>
        <taxon>Tracheophyta</taxon>
        <taxon>Spermatophyta</taxon>
        <taxon>Magnoliopsida</taxon>
        <taxon>eudicotyledons</taxon>
        <taxon>Gunneridae</taxon>
        <taxon>Pentapetalae</taxon>
        <taxon>rosids</taxon>
        <taxon>malvids</taxon>
        <taxon>Malvales</taxon>
        <taxon>Malvaceae</taxon>
        <taxon>Malvoideae</taxon>
        <taxon>Hibiscus</taxon>
    </lineage>
</organism>